<proteinExistence type="predicted"/>
<reference evidence="1 2" key="1">
    <citation type="submission" date="2019-11" db="EMBL/GenBank/DDBJ databases">
        <title>Whole genome sequence of Oryza granulata.</title>
        <authorList>
            <person name="Li W."/>
        </authorList>
    </citation>
    <scope>NUCLEOTIDE SEQUENCE [LARGE SCALE GENOMIC DNA]</scope>
    <source>
        <strain evidence="2">cv. Menghai</strain>
        <tissue evidence="1">Leaf</tissue>
    </source>
</reference>
<protein>
    <submittedName>
        <fullName evidence="1">Uncharacterized protein</fullName>
    </submittedName>
</protein>
<evidence type="ECO:0000313" key="1">
    <source>
        <dbReference type="EMBL" id="KAF0888376.1"/>
    </source>
</evidence>
<evidence type="ECO:0000313" key="2">
    <source>
        <dbReference type="Proteomes" id="UP000479710"/>
    </source>
</evidence>
<gene>
    <name evidence="1" type="ORF">E2562_014198</name>
</gene>
<organism evidence="1 2">
    <name type="scientific">Oryza meyeriana var. granulata</name>
    <dbReference type="NCBI Taxonomy" id="110450"/>
    <lineage>
        <taxon>Eukaryota</taxon>
        <taxon>Viridiplantae</taxon>
        <taxon>Streptophyta</taxon>
        <taxon>Embryophyta</taxon>
        <taxon>Tracheophyta</taxon>
        <taxon>Spermatophyta</taxon>
        <taxon>Magnoliopsida</taxon>
        <taxon>Liliopsida</taxon>
        <taxon>Poales</taxon>
        <taxon>Poaceae</taxon>
        <taxon>BOP clade</taxon>
        <taxon>Oryzoideae</taxon>
        <taxon>Oryzeae</taxon>
        <taxon>Oryzinae</taxon>
        <taxon>Oryza</taxon>
        <taxon>Oryza meyeriana</taxon>
    </lineage>
</organism>
<dbReference type="AlphaFoldDB" id="A0A6G1BKF0"/>
<sequence>MFNIFGASTLSYSSHLLPPSDEQFFCHGCVQGKWRAHLKVPAEDALREPLLPPSEKVVDASSSGVSAAVL</sequence>
<keyword evidence="2" id="KW-1185">Reference proteome</keyword>
<accession>A0A6G1BKF0</accession>
<dbReference type="Proteomes" id="UP000479710">
    <property type="component" value="Unassembled WGS sequence"/>
</dbReference>
<comment type="caution">
    <text evidence="1">The sequence shown here is derived from an EMBL/GenBank/DDBJ whole genome shotgun (WGS) entry which is preliminary data.</text>
</comment>
<name>A0A6G1BKF0_9ORYZ</name>
<dbReference type="EMBL" id="SPHZ02000012">
    <property type="protein sequence ID" value="KAF0888376.1"/>
    <property type="molecule type" value="Genomic_DNA"/>
</dbReference>